<organism evidence="1 2">
    <name type="scientific">Alistipes inops</name>
    <dbReference type="NCBI Taxonomy" id="1501391"/>
    <lineage>
        <taxon>Bacteria</taxon>
        <taxon>Pseudomonadati</taxon>
        <taxon>Bacteroidota</taxon>
        <taxon>Bacteroidia</taxon>
        <taxon>Bacteroidales</taxon>
        <taxon>Rikenellaceae</taxon>
        <taxon>Alistipes</taxon>
    </lineage>
</organism>
<name>A0ABR4YJE1_9BACT</name>
<sequence length="252" mass="28402">MCQFVRSHAGTGMTSDLKTYPTMNRFILYAGLLAAAVTAAGCRQAPTGNTDGDGTISPSFVQQYYDLSAIAVRQYFDYPYIQIMPETYETCSYSVPPSVRFKALSEKYGDTAYNRPLAPFSHTVYCNEFSGIDIFSDRDFDAAHPAGTSLSDIVRIVGASPYRYIRNGYTAPFDWRELPEDYRIENGISYLEGYLPVNGTLCELDAEEMYMLDPFELYLKFTILPEIKKHTVTVVLREQDTEITGSTEIIFP</sequence>
<protein>
    <recommendedName>
        <fullName evidence="3">Lipoprotein</fullName>
    </recommendedName>
</protein>
<dbReference type="Proteomes" id="UP000030889">
    <property type="component" value="Unassembled WGS sequence"/>
</dbReference>
<accession>A0ABR4YJE1</accession>
<evidence type="ECO:0008006" key="3">
    <source>
        <dbReference type="Google" id="ProtNLM"/>
    </source>
</evidence>
<keyword evidence="2" id="KW-1185">Reference proteome</keyword>
<reference evidence="1 2" key="1">
    <citation type="submission" date="2014-09" db="EMBL/GenBank/DDBJ databases">
        <title>Alistipes sp. 627, sp. nov., a novel member of the family Rikenellaceae isolated from human faeces.</title>
        <authorList>
            <person name="Shkoporov A.N."/>
            <person name="Chaplin A.V."/>
            <person name="Motuzova O.V."/>
            <person name="Kafarskaia L.I."/>
            <person name="Khokhlova E.V."/>
            <person name="Efimov B.A."/>
        </authorList>
    </citation>
    <scope>NUCLEOTIDE SEQUENCE [LARGE SCALE GENOMIC DNA]</scope>
    <source>
        <strain evidence="1 2">627</strain>
    </source>
</reference>
<dbReference type="EMBL" id="JRGF01000004">
    <property type="protein sequence ID" value="KHE42359.1"/>
    <property type="molecule type" value="Genomic_DNA"/>
</dbReference>
<evidence type="ECO:0000313" key="2">
    <source>
        <dbReference type="Proteomes" id="UP000030889"/>
    </source>
</evidence>
<proteinExistence type="predicted"/>
<evidence type="ECO:0000313" key="1">
    <source>
        <dbReference type="EMBL" id="KHE42359.1"/>
    </source>
</evidence>
<gene>
    <name evidence="1" type="ORF">LG35_03710</name>
</gene>
<comment type="caution">
    <text evidence="1">The sequence shown here is derived from an EMBL/GenBank/DDBJ whole genome shotgun (WGS) entry which is preliminary data.</text>
</comment>